<dbReference type="NCBIfam" id="TIGR04131">
    <property type="entry name" value="Bac_Flav_CTERM"/>
    <property type="match status" value="1"/>
</dbReference>
<dbReference type="InterPro" id="IPR011050">
    <property type="entry name" value="Pectin_lyase_fold/virulence"/>
</dbReference>
<dbReference type="OrthoDB" id="714414at2"/>
<feature type="domain" description="MBG" evidence="2">
    <location>
        <begin position="295"/>
        <end position="366"/>
    </location>
</feature>
<dbReference type="eggNOG" id="COG4733">
    <property type="taxonomic scope" value="Bacteria"/>
</dbReference>
<dbReference type="Proteomes" id="UP000016584">
    <property type="component" value="Unassembled WGS sequence"/>
</dbReference>
<dbReference type="AlphaFoldDB" id="U2HVZ2"/>
<keyword evidence="1" id="KW-0472">Membrane</keyword>
<name>U2HVZ2_9SPHI</name>
<comment type="caution">
    <text evidence="3">The sequence shown here is derived from an EMBL/GenBank/DDBJ whole genome shotgun (WGS) entry which is preliminary data.</text>
</comment>
<evidence type="ECO:0000313" key="3">
    <source>
        <dbReference type="EMBL" id="ERJ59692.1"/>
    </source>
</evidence>
<protein>
    <recommendedName>
        <fullName evidence="2">MBG domain-containing protein</fullName>
    </recommendedName>
</protein>
<dbReference type="PROSITE" id="PS51257">
    <property type="entry name" value="PROKAR_LIPOPROTEIN"/>
    <property type="match status" value="1"/>
</dbReference>
<dbReference type="PATRIC" id="fig|1346330.5.peg.1854"/>
<dbReference type="eggNOG" id="COG3210">
    <property type="taxonomic scope" value="Bacteria"/>
</dbReference>
<feature type="transmembrane region" description="Helical" evidence="1">
    <location>
        <begin position="12"/>
        <end position="32"/>
    </location>
</feature>
<dbReference type="SUPFAM" id="SSF51126">
    <property type="entry name" value="Pectin lyase-like"/>
    <property type="match status" value="1"/>
</dbReference>
<reference evidence="3 4" key="1">
    <citation type="journal article" date="2013" name="Genome Announc.">
        <title>The Draft Genome Sequence of Sphingomonas paucimobilis Strain HER1398 (Proteobacteria), Host to the Giant PAU Phage, Indicates That It Is a Member of the Genus Sphingobacterium (Bacteroidetes).</title>
        <authorList>
            <person name="White R.A.III."/>
            <person name="Suttle C.A."/>
        </authorList>
    </citation>
    <scope>NUCLEOTIDE SEQUENCE [LARGE SCALE GENOMIC DNA]</scope>
    <source>
        <strain evidence="3 4">HER1398</strain>
    </source>
</reference>
<dbReference type="Pfam" id="PF13585">
    <property type="entry name" value="CHU_C"/>
    <property type="match status" value="1"/>
</dbReference>
<dbReference type="EMBL" id="ATDL01000014">
    <property type="protein sequence ID" value="ERJ59692.1"/>
    <property type="molecule type" value="Genomic_DNA"/>
</dbReference>
<dbReference type="RefSeq" id="WP_021070025.1">
    <property type="nucleotide sequence ID" value="NZ_ATDL01000014.1"/>
</dbReference>
<dbReference type="STRING" id="1346330.M472_13005"/>
<dbReference type="InterPro" id="IPR041286">
    <property type="entry name" value="MBG_2"/>
</dbReference>
<accession>U2HVZ2</accession>
<evidence type="ECO:0000313" key="4">
    <source>
        <dbReference type="Proteomes" id="UP000016584"/>
    </source>
</evidence>
<dbReference type="eggNOG" id="COG2911">
    <property type="taxonomic scope" value="Bacteria"/>
</dbReference>
<evidence type="ECO:0000256" key="1">
    <source>
        <dbReference type="SAM" id="Phobius"/>
    </source>
</evidence>
<evidence type="ECO:0000259" key="2">
    <source>
        <dbReference type="Pfam" id="PF18676"/>
    </source>
</evidence>
<proteinExistence type="predicted"/>
<dbReference type="Pfam" id="PF18676">
    <property type="entry name" value="MBG_2"/>
    <property type="match status" value="1"/>
</dbReference>
<keyword evidence="4" id="KW-1185">Reference proteome</keyword>
<organism evidence="3 4">
    <name type="scientific">Sphingobacterium paucimobilis HER1398</name>
    <dbReference type="NCBI Taxonomy" id="1346330"/>
    <lineage>
        <taxon>Bacteria</taxon>
        <taxon>Pseudomonadati</taxon>
        <taxon>Bacteroidota</taxon>
        <taxon>Sphingobacteriia</taxon>
        <taxon>Sphingobacteriales</taxon>
        <taxon>Sphingobacteriaceae</taxon>
        <taxon>Sphingobacterium</taxon>
    </lineage>
</organism>
<keyword evidence="1" id="KW-1133">Transmembrane helix</keyword>
<sequence>MGRFENRGNKITCFFISPTYLLALAFSCLYNASLSAQTPSSDNILFVKQGSAGDGSSWANALDELSEALSWANHNWDADSNGPLQIWVATGKYLPTNSATDRNAAFQLANGIKVYGGFLGTEGAFTERDRTKYMTILSGDIDGNDEATVITDTEKEIKGNNSYTVVNGSGTDCTAVLDGFIITAGSANDNTKESLASCNSGGGIYLYQGNPTLANLVIMGNQAVFGGGIYNRESSPSLTGVNISNNKALSGDGDGIFNESNSQPDLTNVVIIGGWENGVGDYSITMSNGDIVPILTIVAHSDQSKVYSGDDPILTYTASGFLHGDGNSLLSGSLSREIGEDVGKYLINQGTLSATNYISSFVSADFFIVKSPQEIAFTSPKELLLSTRIQQLTASASSGLPVTLQLDHTSIASLAEKTLHMYKTGTITVTALQNGNNNYEEAELVSISIRIVDPVPENIPLRVCKVLSPNGDGINDFLVIEGIERYRDNKLIVFDQGGNILANIEGYNNGTKVFDGKGLSNDTYFYYLDVTIDGKQRRLKGFFELRNY</sequence>
<keyword evidence="1" id="KW-0812">Transmembrane</keyword>
<gene>
    <name evidence="3" type="ORF">M472_13005</name>
</gene>
<dbReference type="InterPro" id="IPR026341">
    <property type="entry name" value="T9SS_type_B"/>
</dbReference>